<dbReference type="EMBL" id="WNKS01000002">
    <property type="protein sequence ID" value="MTV30207.1"/>
    <property type="molecule type" value="Genomic_DNA"/>
</dbReference>
<sequence>MIERRTYPLEIRTARGNPRRLEGYAATFGAEARIGDFVETIRQGAFADSLAAGRDILALVDHDPTRVLGRTRSGTLRLGEDARGLQFSVDLPDTQAARDVLALAERGDIGGMSFGFDVEDDGDEWTGQKRELRKVNLHEISVVSAWPAYDGTIVQTRSALAPGFVTRNLARRYLDTLRG</sequence>
<evidence type="ECO:0000313" key="5">
    <source>
        <dbReference type="EMBL" id="MTV30207.1"/>
    </source>
</evidence>
<keyword evidence="2 5" id="KW-0645">Protease</keyword>
<protein>
    <submittedName>
        <fullName evidence="5">HK97 family phage prohead protease</fullName>
    </submittedName>
</protein>
<evidence type="ECO:0000256" key="1">
    <source>
        <dbReference type="ARBA" id="ARBA00022612"/>
    </source>
</evidence>
<name>A0A6N8DIQ0_RHOAC</name>
<dbReference type="OrthoDB" id="64791at2"/>
<accession>A0A6N8DIQ0</accession>
<dbReference type="InterPro" id="IPR054613">
    <property type="entry name" value="Peptidase_S78_dom"/>
</dbReference>
<dbReference type="AlphaFoldDB" id="A0A6N8DIQ0"/>
<reference evidence="5 6" key="1">
    <citation type="submission" date="2019-11" db="EMBL/GenBank/DDBJ databases">
        <title>Whole-genome sequence of a Rhodoblastus acidophilus DSM 142.</title>
        <authorList>
            <person name="Kyndt J.A."/>
            <person name="Meyer T.E."/>
        </authorList>
    </citation>
    <scope>NUCLEOTIDE SEQUENCE [LARGE SCALE GENOMIC DNA]</scope>
    <source>
        <strain evidence="5 6">DSM 142</strain>
    </source>
</reference>
<proteinExistence type="predicted"/>
<dbReference type="GO" id="GO:0006508">
    <property type="term" value="P:proteolysis"/>
    <property type="evidence" value="ECO:0007669"/>
    <property type="project" value="UniProtKB-KW"/>
</dbReference>
<dbReference type="InterPro" id="IPR006433">
    <property type="entry name" value="Prohead_protease"/>
</dbReference>
<comment type="caution">
    <text evidence="5">The sequence shown here is derived from an EMBL/GenBank/DDBJ whole genome shotgun (WGS) entry which is preliminary data.</text>
</comment>
<feature type="domain" description="Prohead serine protease" evidence="4">
    <location>
        <begin position="9"/>
        <end position="157"/>
    </location>
</feature>
<evidence type="ECO:0000313" key="6">
    <source>
        <dbReference type="Proteomes" id="UP000439113"/>
    </source>
</evidence>
<dbReference type="Pfam" id="PF04586">
    <property type="entry name" value="Peptidase_S78"/>
    <property type="match status" value="1"/>
</dbReference>
<dbReference type="RefSeq" id="WP_155444851.1">
    <property type="nucleotide sequence ID" value="NZ_JAOQNR010000002.1"/>
</dbReference>
<gene>
    <name evidence="5" type="ORF">GJ654_04285</name>
</gene>
<dbReference type="GO" id="GO:0008233">
    <property type="term" value="F:peptidase activity"/>
    <property type="evidence" value="ECO:0007669"/>
    <property type="project" value="UniProtKB-KW"/>
</dbReference>
<evidence type="ECO:0000256" key="2">
    <source>
        <dbReference type="ARBA" id="ARBA00022670"/>
    </source>
</evidence>
<dbReference type="NCBIfam" id="TIGR01543">
    <property type="entry name" value="proheadase_HK97"/>
    <property type="match status" value="1"/>
</dbReference>
<evidence type="ECO:0000256" key="3">
    <source>
        <dbReference type="ARBA" id="ARBA00022801"/>
    </source>
</evidence>
<keyword evidence="3" id="KW-0378">Hydrolase</keyword>
<organism evidence="5 6">
    <name type="scientific">Rhodoblastus acidophilus</name>
    <name type="common">Rhodopseudomonas acidophila</name>
    <dbReference type="NCBI Taxonomy" id="1074"/>
    <lineage>
        <taxon>Bacteria</taxon>
        <taxon>Pseudomonadati</taxon>
        <taxon>Pseudomonadota</taxon>
        <taxon>Alphaproteobacteria</taxon>
        <taxon>Hyphomicrobiales</taxon>
        <taxon>Rhodoblastaceae</taxon>
        <taxon>Rhodoblastus</taxon>
    </lineage>
</organism>
<keyword evidence="1" id="KW-1188">Viral release from host cell</keyword>
<dbReference type="Proteomes" id="UP000439113">
    <property type="component" value="Unassembled WGS sequence"/>
</dbReference>
<evidence type="ECO:0000259" key="4">
    <source>
        <dbReference type="Pfam" id="PF04586"/>
    </source>
</evidence>